<feature type="domain" description="DCUN1" evidence="3">
    <location>
        <begin position="60"/>
        <end position="152"/>
    </location>
</feature>
<gene>
    <name evidence="4" type="ORF">GW7_05762</name>
</gene>
<dbReference type="EMBL" id="JH172540">
    <property type="protein sequence ID" value="EHB14646.1"/>
    <property type="molecule type" value="Genomic_DNA"/>
</dbReference>
<organism evidence="4 5">
    <name type="scientific">Heterocephalus glaber</name>
    <name type="common">Naked mole rat</name>
    <dbReference type="NCBI Taxonomy" id="10181"/>
    <lineage>
        <taxon>Eukaryota</taxon>
        <taxon>Metazoa</taxon>
        <taxon>Chordata</taxon>
        <taxon>Craniata</taxon>
        <taxon>Vertebrata</taxon>
        <taxon>Euteleostomi</taxon>
        <taxon>Mammalia</taxon>
        <taxon>Eutheria</taxon>
        <taxon>Euarchontoglires</taxon>
        <taxon>Glires</taxon>
        <taxon>Rodentia</taxon>
        <taxon>Hystricomorpha</taxon>
        <taxon>Bathyergidae</taxon>
        <taxon>Heterocephalus</taxon>
    </lineage>
</organism>
<evidence type="ECO:0000256" key="2">
    <source>
        <dbReference type="RuleBase" id="RU363131"/>
    </source>
</evidence>
<dbReference type="Gene3D" id="1.10.8.10">
    <property type="entry name" value="DNA helicase RuvA subunit, C-terminal domain"/>
    <property type="match status" value="1"/>
</dbReference>
<dbReference type="FunFam" id="1.10.238.10:FF:000030">
    <property type="entry name" value="DCN1-like protein"/>
    <property type="match status" value="1"/>
</dbReference>
<evidence type="ECO:0000259" key="3">
    <source>
        <dbReference type="PROSITE" id="PS51229"/>
    </source>
</evidence>
<dbReference type="InterPro" id="IPR005176">
    <property type="entry name" value="PONY_dom"/>
</dbReference>
<evidence type="ECO:0000256" key="1">
    <source>
        <dbReference type="ARBA" id="ARBA00022786"/>
    </source>
</evidence>
<dbReference type="AlphaFoldDB" id="G5BZD5"/>
<dbReference type="Proteomes" id="UP000006813">
    <property type="component" value="Unassembled WGS sequence"/>
</dbReference>
<dbReference type="GO" id="GO:0097602">
    <property type="term" value="F:cullin family protein binding"/>
    <property type="evidence" value="ECO:0007669"/>
    <property type="project" value="TreeGrafter"/>
</dbReference>
<dbReference type="GO" id="GO:0000151">
    <property type="term" value="C:ubiquitin ligase complex"/>
    <property type="evidence" value="ECO:0007669"/>
    <property type="project" value="TreeGrafter"/>
</dbReference>
<dbReference type="PANTHER" id="PTHR12281:SF10">
    <property type="entry name" value="DCN1-LIKE PROTEIN 1"/>
    <property type="match status" value="1"/>
</dbReference>
<evidence type="ECO:0000313" key="4">
    <source>
        <dbReference type="EMBL" id="EHB14646.1"/>
    </source>
</evidence>
<proteinExistence type="predicted"/>
<dbReference type="GO" id="GO:0045116">
    <property type="term" value="P:protein neddylation"/>
    <property type="evidence" value="ECO:0007669"/>
    <property type="project" value="TreeGrafter"/>
</dbReference>
<protein>
    <recommendedName>
        <fullName evidence="2">DCN1-like protein</fullName>
    </recommendedName>
    <alternativeName>
        <fullName evidence="2">Defective in cullin neddylation protein 1-like protein</fullName>
    </alternativeName>
</protein>
<dbReference type="STRING" id="10181.G5BZD5"/>
<dbReference type="InParanoid" id="G5BZD5"/>
<dbReference type="Pfam" id="PF14555">
    <property type="entry name" value="UBA_4"/>
    <property type="match status" value="1"/>
</dbReference>
<dbReference type="GO" id="GO:0032182">
    <property type="term" value="F:ubiquitin-like protein binding"/>
    <property type="evidence" value="ECO:0007669"/>
    <property type="project" value="TreeGrafter"/>
</dbReference>
<dbReference type="Gene3D" id="1.10.238.10">
    <property type="entry name" value="EF-hand"/>
    <property type="match status" value="1"/>
</dbReference>
<accession>G5BZD5</accession>
<dbReference type="PANTHER" id="PTHR12281">
    <property type="entry name" value="RP42 RELATED"/>
    <property type="match status" value="1"/>
</dbReference>
<name>G5BZD5_HETGA</name>
<reference evidence="4 5" key="1">
    <citation type="journal article" date="2011" name="Nature">
        <title>Genome sequencing reveals insights into physiology and longevity of the naked mole rat.</title>
        <authorList>
            <person name="Kim E.B."/>
            <person name="Fang X."/>
            <person name="Fushan A.A."/>
            <person name="Huang Z."/>
            <person name="Lobanov A.V."/>
            <person name="Han L."/>
            <person name="Marino S.M."/>
            <person name="Sun X."/>
            <person name="Turanov A.A."/>
            <person name="Yang P."/>
            <person name="Yim S.H."/>
            <person name="Zhao X."/>
            <person name="Kasaikina M.V."/>
            <person name="Stoletzki N."/>
            <person name="Peng C."/>
            <person name="Polak P."/>
            <person name="Xiong Z."/>
            <person name="Kiezun A."/>
            <person name="Zhu Y."/>
            <person name="Chen Y."/>
            <person name="Kryukov G.V."/>
            <person name="Zhang Q."/>
            <person name="Peshkin L."/>
            <person name="Yang L."/>
            <person name="Bronson R.T."/>
            <person name="Buffenstein R."/>
            <person name="Wang B."/>
            <person name="Han C."/>
            <person name="Li Q."/>
            <person name="Chen L."/>
            <person name="Zhao W."/>
            <person name="Sunyaev S.R."/>
            <person name="Park T.J."/>
            <person name="Zhang G."/>
            <person name="Wang J."/>
            <person name="Gladyshev V.N."/>
        </authorList>
    </citation>
    <scope>NUCLEOTIDE SEQUENCE [LARGE SCALE GENOMIC DNA]</scope>
</reference>
<sequence length="152" mass="17349">MNKLKSLQKDKVGQFMIFTQSSEKTAVSYLSQNDWKLDVATDNFFQNSELCIQEIVKGSLERKKLEQVYNRYKDPQGENKIGIDGIQQFCDDLALDTASISVLIIAWTVRKATQCEFSKQEFIDGMAELGCDSIEKLRAQIPKMQQELKEPG</sequence>
<keyword evidence="1" id="KW-0833">Ubl conjugation pathway</keyword>
<dbReference type="InterPro" id="IPR009060">
    <property type="entry name" value="UBA-like_sf"/>
</dbReference>
<dbReference type="InterPro" id="IPR014764">
    <property type="entry name" value="DCN-prot"/>
</dbReference>
<dbReference type="GO" id="GO:0031624">
    <property type="term" value="F:ubiquitin conjugating enzyme binding"/>
    <property type="evidence" value="ECO:0007669"/>
    <property type="project" value="TreeGrafter"/>
</dbReference>
<evidence type="ECO:0000313" key="5">
    <source>
        <dbReference type="Proteomes" id="UP000006813"/>
    </source>
</evidence>
<dbReference type="PROSITE" id="PS51229">
    <property type="entry name" value="DCUN1"/>
    <property type="match status" value="1"/>
</dbReference>
<dbReference type="SUPFAM" id="SSF46934">
    <property type="entry name" value="UBA-like"/>
    <property type="match status" value="1"/>
</dbReference>